<dbReference type="AlphaFoldDB" id="A0A9W4SKH2"/>
<gene>
    <name evidence="1" type="ORF">FWILDA_LOCUS5566</name>
</gene>
<evidence type="ECO:0000313" key="1">
    <source>
        <dbReference type="EMBL" id="CAI2172412.1"/>
    </source>
</evidence>
<dbReference type="EMBL" id="CAMKVN010000938">
    <property type="protein sequence ID" value="CAI2172412.1"/>
    <property type="molecule type" value="Genomic_DNA"/>
</dbReference>
<protein>
    <submittedName>
        <fullName evidence="1">3941_t:CDS:1</fullName>
    </submittedName>
</protein>
<reference evidence="1" key="1">
    <citation type="submission" date="2022-08" db="EMBL/GenBank/DDBJ databases">
        <authorList>
            <person name="Kallberg Y."/>
            <person name="Tangrot J."/>
            <person name="Rosling A."/>
        </authorList>
    </citation>
    <scope>NUCLEOTIDE SEQUENCE</scope>
    <source>
        <strain evidence="1">Wild A</strain>
    </source>
</reference>
<dbReference type="Proteomes" id="UP001153678">
    <property type="component" value="Unassembled WGS sequence"/>
</dbReference>
<proteinExistence type="predicted"/>
<sequence>MGINLSRLKMIREIGSTTIMDSKIITTKHANSKSKEILEIKSEPRITKETQVIEHQVAEETREINLEPQIVKEDWEIKSGIQVTNDTQEILSVSQITQEVNLESQMTKSPMIEFTEKVQATTLDSKIISNQHIELITKLIDHVDTANEIHIEAFLNEICRTNRKKNVRKRGTENLIMCQNQNLESNDHYAAILK</sequence>
<accession>A0A9W4SKH2</accession>
<name>A0A9W4SKH2_9GLOM</name>
<comment type="caution">
    <text evidence="1">The sequence shown here is derived from an EMBL/GenBank/DDBJ whole genome shotgun (WGS) entry which is preliminary data.</text>
</comment>
<organism evidence="1 2">
    <name type="scientific">Funneliformis geosporum</name>
    <dbReference type="NCBI Taxonomy" id="1117311"/>
    <lineage>
        <taxon>Eukaryota</taxon>
        <taxon>Fungi</taxon>
        <taxon>Fungi incertae sedis</taxon>
        <taxon>Mucoromycota</taxon>
        <taxon>Glomeromycotina</taxon>
        <taxon>Glomeromycetes</taxon>
        <taxon>Glomerales</taxon>
        <taxon>Glomeraceae</taxon>
        <taxon>Funneliformis</taxon>
    </lineage>
</organism>
<keyword evidence="2" id="KW-1185">Reference proteome</keyword>
<evidence type="ECO:0000313" key="2">
    <source>
        <dbReference type="Proteomes" id="UP001153678"/>
    </source>
</evidence>